<dbReference type="PANTHER" id="PTHR42899:SF1">
    <property type="entry name" value="SPERMATOGENESIS-ASSOCIATED PROTEIN 20"/>
    <property type="match status" value="1"/>
</dbReference>
<dbReference type="InterPro" id="IPR036249">
    <property type="entry name" value="Thioredoxin-like_sf"/>
</dbReference>
<proteinExistence type="predicted"/>
<evidence type="ECO:0000313" key="3">
    <source>
        <dbReference type="Proteomes" id="UP000502260"/>
    </source>
</evidence>
<dbReference type="Pfam" id="PF03190">
    <property type="entry name" value="Thioredox_DsbH"/>
    <property type="match status" value="1"/>
</dbReference>
<protein>
    <recommendedName>
        <fullName evidence="1">Spermatogenesis-associated protein 20-like TRX domain-containing protein</fullName>
    </recommendedName>
</protein>
<dbReference type="InterPro" id="IPR008928">
    <property type="entry name" value="6-hairpin_glycosidase_sf"/>
</dbReference>
<accession>A0A6F8V6X9</accession>
<dbReference type="Gene3D" id="3.40.30.10">
    <property type="entry name" value="Glutaredoxin"/>
    <property type="match status" value="1"/>
</dbReference>
<dbReference type="KEGG" id="slac:SKTS_03340"/>
<keyword evidence="3" id="KW-1185">Reference proteome</keyword>
<dbReference type="InterPro" id="IPR024705">
    <property type="entry name" value="Ssp411"/>
</dbReference>
<dbReference type="InterPro" id="IPR012341">
    <property type="entry name" value="6hp_glycosidase-like_sf"/>
</dbReference>
<feature type="domain" description="Spermatogenesis-associated protein 20-like TRX" evidence="1">
    <location>
        <begin position="8"/>
        <end position="166"/>
    </location>
</feature>
<dbReference type="Proteomes" id="UP000502260">
    <property type="component" value="Chromosome"/>
</dbReference>
<organism evidence="2 3">
    <name type="scientific">Sulfurimicrobium lacus</name>
    <dbReference type="NCBI Taxonomy" id="2715678"/>
    <lineage>
        <taxon>Bacteria</taxon>
        <taxon>Pseudomonadati</taxon>
        <taxon>Pseudomonadota</taxon>
        <taxon>Betaproteobacteria</taxon>
        <taxon>Nitrosomonadales</taxon>
        <taxon>Sulfuricellaceae</taxon>
        <taxon>Sulfurimicrobium</taxon>
    </lineage>
</organism>
<reference evidence="3" key="1">
    <citation type="submission" date="2020-03" db="EMBL/GenBank/DDBJ databases">
        <title>Complete genome sequence of sulfur-oxidizing bacterium skT11.</title>
        <authorList>
            <person name="Kanda M."/>
            <person name="Kojima H."/>
            <person name="Fukui M."/>
        </authorList>
    </citation>
    <scope>NUCLEOTIDE SEQUENCE [LARGE SCALE GENOMIC DNA]</scope>
    <source>
        <strain evidence="3">skT11</strain>
    </source>
</reference>
<dbReference type="EMBL" id="AP022853">
    <property type="protein sequence ID" value="BCB25448.1"/>
    <property type="molecule type" value="Genomic_DNA"/>
</dbReference>
<sequence>MSESAMPNHLAREASLYLQQHADNPVDWYPWGEEALTLARRENKPILLSIGYSACHWCHVMAHESFEDEATAALMNEHFINIKVDREERPDLDQIYQTAHYMLTRKDGGWPLTMFVAPDQTPFFGGTYFPPTSRYNLPGFKELIPRVAAFYHERAAELGDQQLALRDAFDSTLPRDATDGDMSGAALTAAREELVLSYDSSWGGFGSAPKFPHPTNLEFCLRRHAANGDATALEMALVSLRKMADGGVYDQIGGGFFRYSVDQHWAIPHFEKMLYDNGPLLALYSDAWVISGEARFKEIVEGAAAWVLREMQSPHGGYYATLDADSEHEEGKFYVWTPDEVKKILGAREYAVLAPHYGLERPANFEGRHWHFTVRESLADVALRLGLSEEEARQALAGAKAKLFAAREQRVRPGRDEKILVSWNALMIKGMARAARVFGRVDWLASAQAALGFVRREMWRNGRLLAVHRDGARLNAYLDDYAFLLDAMLELLQGEFRPEDMEFARQLADVLLDQFEDQVEGGFYFTSHDHEQLIHRPKPGYDSATPSGNGIAAHALQRLGHVTGDMRYLAAAERALRIFYSAVAHQPGGFKSLLAALEEFLVPPSIVVLRGPQPAMAEWAQALSDSYRPHTLVFAIPNGVQGLPGALAKSESESVNAWVCQGVKCLSPIAELPELRKACNGGGLV</sequence>
<dbReference type="SUPFAM" id="SSF48208">
    <property type="entry name" value="Six-hairpin glycosidases"/>
    <property type="match status" value="1"/>
</dbReference>
<dbReference type="SUPFAM" id="SSF52833">
    <property type="entry name" value="Thioredoxin-like"/>
    <property type="match status" value="1"/>
</dbReference>
<dbReference type="InterPro" id="IPR004879">
    <property type="entry name" value="Ssp411-like_TRX"/>
</dbReference>
<name>A0A6F8V6X9_9PROT</name>
<dbReference type="PIRSF" id="PIRSF006402">
    <property type="entry name" value="UCP006402_thioredoxin"/>
    <property type="match status" value="1"/>
</dbReference>
<evidence type="ECO:0000259" key="1">
    <source>
        <dbReference type="Pfam" id="PF03190"/>
    </source>
</evidence>
<dbReference type="CDD" id="cd02955">
    <property type="entry name" value="SSP411"/>
    <property type="match status" value="1"/>
</dbReference>
<evidence type="ECO:0000313" key="2">
    <source>
        <dbReference type="EMBL" id="BCB25448.1"/>
    </source>
</evidence>
<dbReference type="AlphaFoldDB" id="A0A6F8V6X9"/>
<gene>
    <name evidence="2" type="primary">yyaL</name>
    <name evidence="2" type="ORF">SKTS_03340</name>
</gene>
<dbReference type="GO" id="GO:0005975">
    <property type="term" value="P:carbohydrate metabolic process"/>
    <property type="evidence" value="ECO:0007669"/>
    <property type="project" value="InterPro"/>
</dbReference>
<dbReference type="Gene3D" id="1.50.10.10">
    <property type="match status" value="1"/>
</dbReference>
<dbReference type="PANTHER" id="PTHR42899">
    <property type="entry name" value="SPERMATOGENESIS-ASSOCIATED PROTEIN 20"/>
    <property type="match status" value="1"/>
</dbReference>